<reference evidence="1" key="2">
    <citation type="journal article" date="2015" name="Data Brief">
        <title>Shoot transcriptome of the giant reed, Arundo donax.</title>
        <authorList>
            <person name="Barrero R.A."/>
            <person name="Guerrero F.D."/>
            <person name="Moolhuijzen P."/>
            <person name="Goolsby J.A."/>
            <person name="Tidwell J."/>
            <person name="Bellgard S.E."/>
            <person name="Bellgard M.I."/>
        </authorList>
    </citation>
    <scope>NUCLEOTIDE SEQUENCE</scope>
    <source>
        <tissue evidence="1">Shoot tissue taken approximately 20 cm above the soil surface</tissue>
    </source>
</reference>
<name>A0A0A9GP99_ARUDO</name>
<organism evidence="1">
    <name type="scientific">Arundo donax</name>
    <name type="common">Giant reed</name>
    <name type="synonym">Donax arundinaceus</name>
    <dbReference type="NCBI Taxonomy" id="35708"/>
    <lineage>
        <taxon>Eukaryota</taxon>
        <taxon>Viridiplantae</taxon>
        <taxon>Streptophyta</taxon>
        <taxon>Embryophyta</taxon>
        <taxon>Tracheophyta</taxon>
        <taxon>Spermatophyta</taxon>
        <taxon>Magnoliopsida</taxon>
        <taxon>Liliopsida</taxon>
        <taxon>Poales</taxon>
        <taxon>Poaceae</taxon>
        <taxon>PACMAD clade</taxon>
        <taxon>Arundinoideae</taxon>
        <taxon>Arundineae</taxon>
        <taxon>Arundo</taxon>
    </lineage>
</organism>
<evidence type="ECO:0000313" key="1">
    <source>
        <dbReference type="EMBL" id="JAE26307.1"/>
    </source>
</evidence>
<reference evidence="1" key="1">
    <citation type="submission" date="2014-09" db="EMBL/GenBank/DDBJ databases">
        <authorList>
            <person name="Magalhaes I.L.F."/>
            <person name="Oliveira U."/>
            <person name="Santos F.R."/>
            <person name="Vidigal T.H.D.A."/>
            <person name="Brescovit A.D."/>
            <person name="Santos A.J."/>
        </authorList>
    </citation>
    <scope>NUCLEOTIDE SEQUENCE</scope>
    <source>
        <tissue evidence="1">Shoot tissue taken approximately 20 cm above the soil surface</tissue>
    </source>
</reference>
<accession>A0A0A9GP99</accession>
<protein>
    <submittedName>
        <fullName evidence="1">Uncharacterized protein</fullName>
    </submittedName>
</protein>
<proteinExistence type="predicted"/>
<dbReference type="EMBL" id="GBRH01171589">
    <property type="protein sequence ID" value="JAE26307.1"/>
    <property type="molecule type" value="Transcribed_RNA"/>
</dbReference>
<dbReference type="AlphaFoldDB" id="A0A0A9GP99"/>
<sequence>MRWICFAWCYTCYCTVVQFDLLNFKLVVSSHFHLFSFAHSSVCISSWFPGN</sequence>